<dbReference type="PANTHER" id="PTHR21340:SF0">
    <property type="entry name" value="BIS(5'-NUCLEOSYL)-TETRAPHOSPHATASE [ASYMMETRICAL]"/>
    <property type="match status" value="1"/>
</dbReference>
<dbReference type="AlphaFoldDB" id="A0A0C3E444"/>
<dbReference type="Gene3D" id="3.90.79.10">
    <property type="entry name" value="Nucleoside Triphosphate Pyrophosphohydrolase"/>
    <property type="match status" value="1"/>
</dbReference>
<reference evidence="3 4" key="1">
    <citation type="submission" date="2014-04" db="EMBL/GenBank/DDBJ databases">
        <authorList>
            <consortium name="DOE Joint Genome Institute"/>
            <person name="Kuo A."/>
            <person name="Kohler A."/>
            <person name="Nagy L.G."/>
            <person name="Floudas D."/>
            <person name="Copeland A."/>
            <person name="Barry K.W."/>
            <person name="Cichocki N."/>
            <person name="Veneault-Fourrey C."/>
            <person name="LaButti K."/>
            <person name="Lindquist E.A."/>
            <person name="Lipzen A."/>
            <person name="Lundell T."/>
            <person name="Morin E."/>
            <person name="Murat C."/>
            <person name="Sun H."/>
            <person name="Tunlid A."/>
            <person name="Henrissat B."/>
            <person name="Grigoriev I.V."/>
            <person name="Hibbett D.S."/>
            <person name="Martin F."/>
            <person name="Nordberg H.P."/>
            <person name="Cantor M.N."/>
            <person name="Hua S.X."/>
        </authorList>
    </citation>
    <scope>NUCLEOTIDE SEQUENCE [LARGE SCALE GENOMIC DNA]</scope>
    <source>
        <strain evidence="3 4">Foug A</strain>
    </source>
</reference>
<dbReference type="InterPro" id="IPR015797">
    <property type="entry name" value="NUDIX_hydrolase-like_dom_sf"/>
</dbReference>
<dbReference type="InterPro" id="IPR020084">
    <property type="entry name" value="NUDIX_hydrolase_CS"/>
</dbReference>
<organism evidence="3 4">
    <name type="scientific">Scleroderma citrinum Foug A</name>
    <dbReference type="NCBI Taxonomy" id="1036808"/>
    <lineage>
        <taxon>Eukaryota</taxon>
        <taxon>Fungi</taxon>
        <taxon>Dikarya</taxon>
        <taxon>Basidiomycota</taxon>
        <taxon>Agaricomycotina</taxon>
        <taxon>Agaricomycetes</taxon>
        <taxon>Agaricomycetidae</taxon>
        <taxon>Boletales</taxon>
        <taxon>Sclerodermatineae</taxon>
        <taxon>Sclerodermataceae</taxon>
        <taxon>Scleroderma</taxon>
    </lineage>
</organism>
<dbReference type="InterPro" id="IPR051325">
    <property type="entry name" value="Nudix_hydrolase_domain"/>
</dbReference>
<keyword evidence="4" id="KW-1185">Reference proteome</keyword>
<evidence type="ECO:0000313" key="3">
    <source>
        <dbReference type="EMBL" id="KIM62806.1"/>
    </source>
</evidence>
<dbReference type="GO" id="GO:0004081">
    <property type="term" value="F:bis(5'-nucleosyl)-tetraphosphatase (asymmetrical) activity"/>
    <property type="evidence" value="ECO:0007669"/>
    <property type="project" value="TreeGrafter"/>
</dbReference>
<dbReference type="Pfam" id="PF00293">
    <property type="entry name" value="NUDIX"/>
    <property type="match status" value="1"/>
</dbReference>
<dbReference type="InParanoid" id="A0A0C3E444"/>
<name>A0A0C3E444_9AGAM</name>
<dbReference type="PANTHER" id="PTHR21340">
    <property type="entry name" value="DIADENOSINE 5,5-P1,P4-TETRAPHOSPHATE PYROPHOSPHOHYDROLASE MUTT"/>
    <property type="match status" value="1"/>
</dbReference>
<sequence>MDGLAWPKSSVVHFSETFVICAGSVLFRRDAENRWQICVLHDHVGHTFVLPKGRKDCGETTEDAAIRETYEETGYPCKLLPCMMMTRAPPPNTNVVDRPRAMEGVTEPFAVTFRDQNGTKIIWWYLTIVNGEKEEGTQTASENYRSEFIASDEALKTLTFQEDRNLVHRALALVQSCYS</sequence>
<keyword evidence="1" id="KW-0378">Hydrolase</keyword>
<dbReference type="InterPro" id="IPR000086">
    <property type="entry name" value="NUDIX_hydrolase_dom"/>
</dbReference>
<proteinExistence type="predicted"/>
<evidence type="ECO:0000256" key="1">
    <source>
        <dbReference type="ARBA" id="ARBA00022801"/>
    </source>
</evidence>
<evidence type="ECO:0000259" key="2">
    <source>
        <dbReference type="PROSITE" id="PS51462"/>
    </source>
</evidence>
<dbReference type="STRING" id="1036808.A0A0C3E444"/>
<accession>A0A0C3E444</accession>
<dbReference type="GO" id="GO:0006167">
    <property type="term" value="P:AMP biosynthetic process"/>
    <property type="evidence" value="ECO:0007669"/>
    <property type="project" value="TreeGrafter"/>
</dbReference>
<dbReference type="PROSITE" id="PS51462">
    <property type="entry name" value="NUDIX"/>
    <property type="match status" value="1"/>
</dbReference>
<dbReference type="PROSITE" id="PS00893">
    <property type="entry name" value="NUDIX_BOX"/>
    <property type="match status" value="1"/>
</dbReference>
<dbReference type="HOGENOM" id="CLU_037162_2_2_1"/>
<feature type="domain" description="Nudix hydrolase" evidence="2">
    <location>
        <begin position="17"/>
        <end position="172"/>
    </location>
</feature>
<dbReference type="EMBL" id="KN822039">
    <property type="protein sequence ID" value="KIM62806.1"/>
    <property type="molecule type" value="Genomic_DNA"/>
</dbReference>
<dbReference type="GO" id="GO:0006754">
    <property type="term" value="P:ATP biosynthetic process"/>
    <property type="evidence" value="ECO:0007669"/>
    <property type="project" value="TreeGrafter"/>
</dbReference>
<dbReference type="SUPFAM" id="SSF55811">
    <property type="entry name" value="Nudix"/>
    <property type="match status" value="1"/>
</dbReference>
<evidence type="ECO:0000313" key="4">
    <source>
        <dbReference type="Proteomes" id="UP000053989"/>
    </source>
</evidence>
<reference evidence="4" key="2">
    <citation type="submission" date="2015-01" db="EMBL/GenBank/DDBJ databases">
        <title>Evolutionary Origins and Diversification of the Mycorrhizal Mutualists.</title>
        <authorList>
            <consortium name="DOE Joint Genome Institute"/>
            <consortium name="Mycorrhizal Genomics Consortium"/>
            <person name="Kohler A."/>
            <person name="Kuo A."/>
            <person name="Nagy L.G."/>
            <person name="Floudas D."/>
            <person name="Copeland A."/>
            <person name="Barry K.W."/>
            <person name="Cichocki N."/>
            <person name="Veneault-Fourrey C."/>
            <person name="LaButti K."/>
            <person name="Lindquist E.A."/>
            <person name="Lipzen A."/>
            <person name="Lundell T."/>
            <person name="Morin E."/>
            <person name="Murat C."/>
            <person name="Riley R."/>
            <person name="Ohm R."/>
            <person name="Sun H."/>
            <person name="Tunlid A."/>
            <person name="Henrissat B."/>
            <person name="Grigoriev I.V."/>
            <person name="Hibbett D.S."/>
            <person name="Martin F."/>
        </authorList>
    </citation>
    <scope>NUCLEOTIDE SEQUENCE [LARGE SCALE GENOMIC DNA]</scope>
    <source>
        <strain evidence="4">Foug A</strain>
    </source>
</reference>
<dbReference type="OrthoDB" id="10259236at2759"/>
<dbReference type="Proteomes" id="UP000053989">
    <property type="component" value="Unassembled WGS sequence"/>
</dbReference>
<protein>
    <recommendedName>
        <fullName evidence="2">Nudix hydrolase domain-containing protein</fullName>
    </recommendedName>
</protein>
<gene>
    <name evidence="3" type="ORF">SCLCIDRAFT_1214595</name>
</gene>